<proteinExistence type="predicted"/>
<dbReference type="EMBL" id="NRRV01000143">
    <property type="protein sequence ID" value="MBK1633914.1"/>
    <property type="molecule type" value="Genomic_DNA"/>
</dbReference>
<name>A0ABS1CQ28_9GAMM</name>
<reference evidence="1 2" key="1">
    <citation type="journal article" date="2020" name="Microorganisms">
        <title>Osmotic Adaptation and Compatible Solute Biosynthesis of Phototrophic Bacteria as Revealed from Genome Analyses.</title>
        <authorList>
            <person name="Imhoff J.F."/>
            <person name="Rahn T."/>
            <person name="Kunzel S."/>
            <person name="Keller A."/>
            <person name="Neulinger S.C."/>
        </authorList>
    </citation>
    <scope>NUCLEOTIDE SEQUENCE [LARGE SCALE GENOMIC DNA]</scope>
    <source>
        <strain evidence="1 2">DSM 6210</strain>
    </source>
</reference>
<accession>A0ABS1CQ28</accession>
<comment type="caution">
    <text evidence="1">The sequence shown here is derived from an EMBL/GenBank/DDBJ whole genome shotgun (WGS) entry which is preliminary data.</text>
</comment>
<dbReference type="Proteomes" id="UP000748752">
    <property type="component" value="Unassembled WGS sequence"/>
</dbReference>
<keyword evidence="2" id="KW-1185">Reference proteome</keyword>
<evidence type="ECO:0000313" key="1">
    <source>
        <dbReference type="EMBL" id="MBK1633914.1"/>
    </source>
</evidence>
<gene>
    <name evidence="1" type="ORF">CKO31_24920</name>
</gene>
<organism evidence="1 2">
    <name type="scientific">Thiohalocapsa halophila</name>
    <dbReference type="NCBI Taxonomy" id="69359"/>
    <lineage>
        <taxon>Bacteria</taxon>
        <taxon>Pseudomonadati</taxon>
        <taxon>Pseudomonadota</taxon>
        <taxon>Gammaproteobacteria</taxon>
        <taxon>Chromatiales</taxon>
        <taxon>Chromatiaceae</taxon>
        <taxon>Thiohalocapsa</taxon>
    </lineage>
</organism>
<evidence type="ECO:0000313" key="2">
    <source>
        <dbReference type="Proteomes" id="UP000748752"/>
    </source>
</evidence>
<sequence length="50" mass="5806">SAHRYVVQQRLKRPGAWWTPDNAEAMLALRLVRANGQWSAYWSSHLKQVA</sequence>
<protein>
    <submittedName>
        <fullName evidence="1">ISKra4 family transposase</fullName>
    </submittedName>
</protein>
<feature type="non-terminal residue" evidence="1">
    <location>
        <position position="1"/>
    </location>
</feature>